<dbReference type="InterPro" id="IPR050993">
    <property type="entry name" value="Isochorismatase_domain"/>
</dbReference>
<dbReference type="InterPro" id="IPR000868">
    <property type="entry name" value="Isochorismatase-like_dom"/>
</dbReference>
<dbReference type="CDD" id="cd01012">
    <property type="entry name" value="YcaC_related"/>
    <property type="match status" value="1"/>
</dbReference>
<reference evidence="4" key="1">
    <citation type="journal article" date="2013" name="Genome Res.">
        <title>A second-generation assembly of the Drosophila simulans genome provides new insights into patterns of lineage-specific divergence.</title>
        <authorList>
            <person name="Hu T.T."/>
            <person name="Eisen M.B."/>
            <person name="Thornton K.R."/>
            <person name="Andolfatto P."/>
        </authorList>
    </citation>
    <scope>NUCLEOTIDE SEQUENCE [LARGE SCALE GENOMIC DNA]</scope>
    <source>
        <strain evidence="4">W501</strain>
    </source>
</reference>
<evidence type="ECO:0000259" key="3">
    <source>
        <dbReference type="Pfam" id="PF00857"/>
    </source>
</evidence>
<evidence type="ECO:0000313" key="4">
    <source>
        <dbReference type="EMBL" id="KMY96398.1"/>
    </source>
</evidence>
<gene>
    <name evidence="4" type="primary">Dsim\GD11889</name>
    <name evidence="4" type="ORF">Dsimw501_GD11889</name>
</gene>
<dbReference type="KEGG" id="dsi:Dsimw501_GD11889"/>
<dbReference type="PANTHER" id="PTHR14119:SF17">
    <property type="entry name" value="ISOCHORISMATASE DOMAIN-CONTAINING PROTEIN 1"/>
    <property type="match status" value="1"/>
</dbReference>
<feature type="domain" description="Isochorismatase-like" evidence="3">
    <location>
        <begin position="13"/>
        <end position="163"/>
    </location>
</feature>
<evidence type="ECO:0000256" key="1">
    <source>
        <dbReference type="ARBA" id="ARBA00006336"/>
    </source>
</evidence>
<sequence>MALRRCHLNPKKTLFLLCDIQEKFRPAMPLFDNMIKNVDKLTRAGKALDVPLIVTEHYPEKLGKTVAQLDVSHAKLVSGKTLFSMFTPEVKAVIKDIFNDKPEDVVLYGLESHICVEQTAIDLLEQNINVYIVADCCSSRLNQDRDLALDRLRQAGCVITTSESVIFDLVRDKNNPKFDVVRKLVNQPSVDMELTRNGSAIPVGSAKL</sequence>
<dbReference type="PANTHER" id="PTHR14119">
    <property type="entry name" value="HYDROLASE"/>
    <property type="match status" value="1"/>
</dbReference>
<protein>
    <recommendedName>
        <fullName evidence="2">Isochorismatase domain-containing protein 1</fullName>
    </recommendedName>
</protein>
<dbReference type="OrthoDB" id="269496at2759"/>
<organism evidence="4">
    <name type="scientific">Drosophila simulans</name>
    <name type="common">Fruit fly</name>
    <dbReference type="NCBI Taxonomy" id="7240"/>
    <lineage>
        <taxon>Eukaryota</taxon>
        <taxon>Metazoa</taxon>
        <taxon>Ecdysozoa</taxon>
        <taxon>Arthropoda</taxon>
        <taxon>Hexapoda</taxon>
        <taxon>Insecta</taxon>
        <taxon>Pterygota</taxon>
        <taxon>Neoptera</taxon>
        <taxon>Endopterygota</taxon>
        <taxon>Diptera</taxon>
        <taxon>Brachycera</taxon>
        <taxon>Muscomorpha</taxon>
        <taxon>Ephydroidea</taxon>
        <taxon>Drosophilidae</taxon>
        <taxon>Drosophila</taxon>
        <taxon>Sophophora</taxon>
    </lineage>
</organism>
<dbReference type="EMBL" id="CM002911">
    <property type="protein sequence ID" value="KMY96398.1"/>
    <property type="molecule type" value="Genomic_DNA"/>
</dbReference>
<dbReference type="FunFam" id="3.40.50.850:FF:000001">
    <property type="entry name" value="Isochorismatase domain-containing protein 1"/>
    <property type="match status" value="1"/>
</dbReference>
<comment type="similarity">
    <text evidence="1">Belongs to the isochorismatase family.</text>
</comment>
<dbReference type="SUPFAM" id="SSF52499">
    <property type="entry name" value="Isochorismatase-like hydrolases"/>
    <property type="match status" value="1"/>
</dbReference>
<accession>A0A0J9RK84</accession>
<dbReference type="AlphaFoldDB" id="A0A0J9RK84"/>
<dbReference type="InterPro" id="IPR036380">
    <property type="entry name" value="Isochorismatase-like_sf"/>
</dbReference>
<proteinExistence type="inferred from homology"/>
<dbReference type="Pfam" id="PF00857">
    <property type="entry name" value="Isochorismatase"/>
    <property type="match status" value="1"/>
</dbReference>
<dbReference type="Bgee" id="FBgn0183628">
    <property type="expression patterns" value="Expressed in adult organism and 3 other cell types or tissues"/>
</dbReference>
<name>A0A0J9RK84_DROSI</name>
<reference evidence="4" key="2">
    <citation type="submission" date="2014-06" db="EMBL/GenBank/DDBJ databases">
        <authorList>
            <person name="Hu T."/>
            <person name="Eisen M.B."/>
            <person name="Thornton K.R."/>
            <person name="Andolfatto P."/>
        </authorList>
    </citation>
    <scope>NUCLEOTIDE SEQUENCE</scope>
    <source>
        <strain evidence="4">W501</strain>
    </source>
</reference>
<evidence type="ECO:0000256" key="2">
    <source>
        <dbReference type="ARBA" id="ARBA00040688"/>
    </source>
</evidence>
<dbReference type="Proteomes" id="UP000035880">
    <property type="component" value="Chromosome 2R"/>
</dbReference>
<reference evidence="4" key="3">
    <citation type="submission" date="2015-04" db="EMBL/GenBank/DDBJ databases">
        <authorList>
            <consortium name="FlyBase"/>
        </authorList>
    </citation>
    <scope>NUCLEOTIDE SEQUENCE</scope>
    <source>
        <strain evidence="4">W501</strain>
    </source>
</reference>
<dbReference type="Gene3D" id="3.40.50.850">
    <property type="entry name" value="Isochorismatase-like"/>
    <property type="match status" value="1"/>
</dbReference>